<name>A0A0C4EZI2_PUCT1</name>
<evidence type="ECO:0000313" key="3">
    <source>
        <dbReference type="EMBL" id="OAV93769.1"/>
    </source>
</evidence>
<feature type="region of interest" description="Disordered" evidence="1">
    <location>
        <begin position="19"/>
        <end position="74"/>
    </location>
</feature>
<reference evidence="4" key="4">
    <citation type="submission" date="2025-05" db="UniProtKB">
        <authorList>
            <consortium name="EnsemblFungi"/>
        </authorList>
    </citation>
    <scope>IDENTIFICATION</scope>
    <source>
        <strain evidence="4">isolate 1-1 / race 1 (BBBD)</strain>
    </source>
</reference>
<evidence type="ECO:0000256" key="1">
    <source>
        <dbReference type="SAM" id="MobiDB-lite"/>
    </source>
</evidence>
<evidence type="ECO:0000256" key="2">
    <source>
        <dbReference type="SAM" id="SignalP"/>
    </source>
</evidence>
<dbReference type="AlphaFoldDB" id="A0A0C4EZI2"/>
<evidence type="ECO:0000313" key="4">
    <source>
        <dbReference type="EnsemblFungi" id="PTTG_06241-t43_1-p1"/>
    </source>
</evidence>
<dbReference type="VEuPathDB" id="FungiDB:PTTG_06241"/>
<reference evidence="4 5" key="3">
    <citation type="journal article" date="2017" name="G3 (Bethesda)">
        <title>Comparative analysis highlights variable genome content of wheat rusts and divergence of the mating loci.</title>
        <authorList>
            <person name="Cuomo C.A."/>
            <person name="Bakkeren G."/>
            <person name="Khalil H.B."/>
            <person name="Panwar V."/>
            <person name="Joly D."/>
            <person name="Linning R."/>
            <person name="Sakthikumar S."/>
            <person name="Song X."/>
            <person name="Adiconis X."/>
            <person name="Fan L."/>
            <person name="Goldberg J.M."/>
            <person name="Levin J.Z."/>
            <person name="Young S."/>
            <person name="Zeng Q."/>
            <person name="Anikster Y."/>
            <person name="Bruce M."/>
            <person name="Wang M."/>
            <person name="Yin C."/>
            <person name="McCallum B."/>
            <person name="Szabo L.J."/>
            <person name="Hulbert S."/>
            <person name="Chen X."/>
            <person name="Fellers J.P."/>
        </authorList>
    </citation>
    <scope>NUCLEOTIDE SEQUENCE</scope>
    <source>
        <strain evidence="5">Isolate 1-1 / race 1 (BBBD)</strain>
        <strain evidence="4">isolate 1-1 / race 1 (BBBD)</strain>
    </source>
</reference>
<reference evidence="3" key="2">
    <citation type="submission" date="2016-05" db="EMBL/GenBank/DDBJ databases">
        <title>Comparative analysis highlights variable genome content of wheat rusts and divergence of the mating loci.</title>
        <authorList>
            <person name="Cuomo C.A."/>
            <person name="Bakkeren G."/>
            <person name="Szabo L."/>
            <person name="Khalil H."/>
            <person name="Joly D."/>
            <person name="Goldberg J."/>
            <person name="Young S."/>
            <person name="Zeng Q."/>
            <person name="Fellers J."/>
        </authorList>
    </citation>
    <scope>NUCLEOTIDE SEQUENCE [LARGE SCALE GENOMIC DNA]</scope>
    <source>
        <strain evidence="3">1-1 BBBD Race 1</strain>
    </source>
</reference>
<dbReference type="EnsemblFungi" id="PTTG_06241-t43_1">
    <property type="protein sequence ID" value="PTTG_06241-t43_1-p1"/>
    <property type="gene ID" value="PTTG_06241"/>
</dbReference>
<keyword evidence="2" id="KW-0732">Signal</keyword>
<feature type="chain" id="PRO_5009386210" evidence="2">
    <location>
        <begin position="21"/>
        <end position="108"/>
    </location>
</feature>
<sequence>MHALIVQTVSVCCLIGLGAARPMEPRPPPVSIDPRAPGSSVRHALPSATPPNTPASSTLSGGFPAGSTRLSQPVVDPEDYYHGFLALLPELRRDNPGRTYSNLRPAEE</sequence>
<feature type="signal peptide" evidence="2">
    <location>
        <begin position="1"/>
        <end position="20"/>
    </location>
</feature>
<protein>
    <submittedName>
        <fullName evidence="3 4">Uncharacterized protein</fullName>
    </submittedName>
</protein>
<accession>A0A0C4EZI2</accession>
<dbReference type="Proteomes" id="UP000005240">
    <property type="component" value="Unassembled WGS sequence"/>
</dbReference>
<organism evidence="3">
    <name type="scientific">Puccinia triticina (isolate 1-1 / race 1 (BBBD))</name>
    <name type="common">Brown leaf rust fungus</name>
    <dbReference type="NCBI Taxonomy" id="630390"/>
    <lineage>
        <taxon>Eukaryota</taxon>
        <taxon>Fungi</taxon>
        <taxon>Dikarya</taxon>
        <taxon>Basidiomycota</taxon>
        <taxon>Pucciniomycotina</taxon>
        <taxon>Pucciniomycetes</taxon>
        <taxon>Pucciniales</taxon>
        <taxon>Pucciniaceae</taxon>
        <taxon>Puccinia</taxon>
    </lineage>
</organism>
<reference evidence="3" key="1">
    <citation type="submission" date="2009-11" db="EMBL/GenBank/DDBJ databases">
        <authorList>
            <consortium name="The Broad Institute Genome Sequencing Platform"/>
            <person name="Ward D."/>
            <person name="Feldgarden M."/>
            <person name="Earl A."/>
            <person name="Young S.K."/>
            <person name="Zeng Q."/>
            <person name="Koehrsen M."/>
            <person name="Alvarado L."/>
            <person name="Berlin A."/>
            <person name="Bochicchio J."/>
            <person name="Borenstein D."/>
            <person name="Chapman S.B."/>
            <person name="Chen Z."/>
            <person name="Engels R."/>
            <person name="Freedman E."/>
            <person name="Gellesch M."/>
            <person name="Goldberg J."/>
            <person name="Griggs A."/>
            <person name="Gujja S."/>
            <person name="Heilman E."/>
            <person name="Heiman D."/>
            <person name="Hepburn T."/>
            <person name="Howarth C."/>
            <person name="Jen D."/>
            <person name="Larson L."/>
            <person name="Lewis B."/>
            <person name="Mehta T."/>
            <person name="Park D."/>
            <person name="Pearson M."/>
            <person name="Roberts A."/>
            <person name="Saif S."/>
            <person name="Shea T."/>
            <person name="Shenoy N."/>
            <person name="Sisk P."/>
            <person name="Stolte C."/>
            <person name="Sykes S."/>
            <person name="Thomson T."/>
            <person name="Walk T."/>
            <person name="White J."/>
            <person name="Yandava C."/>
            <person name="Izard J."/>
            <person name="Baranova O.V."/>
            <person name="Blanton J.M."/>
            <person name="Tanner A.C."/>
            <person name="Dewhirst F.E."/>
            <person name="Haas B."/>
            <person name="Nusbaum C."/>
            <person name="Birren B."/>
        </authorList>
    </citation>
    <scope>NUCLEOTIDE SEQUENCE [LARGE SCALE GENOMIC DNA]</scope>
    <source>
        <strain evidence="3">1-1 BBBD Race 1</strain>
    </source>
</reference>
<evidence type="ECO:0000313" key="5">
    <source>
        <dbReference type="Proteomes" id="UP000005240"/>
    </source>
</evidence>
<proteinExistence type="predicted"/>
<keyword evidence="5" id="KW-1185">Reference proteome</keyword>
<gene>
    <name evidence="3" type="ORF">PTTG_06241</name>
</gene>
<dbReference type="EMBL" id="ADAS02000047">
    <property type="protein sequence ID" value="OAV93769.1"/>
    <property type="molecule type" value="Genomic_DNA"/>
</dbReference>